<dbReference type="OrthoDB" id="9244289at2"/>
<evidence type="ECO:0008006" key="3">
    <source>
        <dbReference type="Google" id="ProtNLM"/>
    </source>
</evidence>
<dbReference type="EMBL" id="CP002826">
    <property type="protein sequence ID" value="AEI07660.1"/>
    <property type="molecule type" value="Genomic_DNA"/>
</dbReference>
<dbReference type="Proteomes" id="UP000007730">
    <property type="component" value="Chromosome"/>
</dbReference>
<organism evidence="1 2">
    <name type="scientific">Afipia carboxidovorans (strain ATCC 49405 / DSM 1227 / KCTC 32145 / OM5)</name>
    <name type="common">Oligotropha carboxidovorans</name>
    <dbReference type="NCBI Taxonomy" id="504832"/>
    <lineage>
        <taxon>Bacteria</taxon>
        <taxon>Pseudomonadati</taxon>
        <taxon>Pseudomonadota</taxon>
        <taxon>Alphaproteobacteria</taxon>
        <taxon>Hyphomicrobiales</taxon>
        <taxon>Nitrobacteraceae</taxon>
        <taxon>Afipia</taxon>
    </lineage>
</organism>
<protein>
    <recommendedName>
        <fullName evidence="3">Transposase</fullName>
    </recommendedName>
</protein>
<evidence type="ECO:0000313" key="2">
    <source>
        <dbReference type="Proteomes" id="UP000007730"/>
    </source>
</evidence>
<evidence type="ECO:0000313" key="1">
    <source>
        <dbReference type="EMBL" id="AEI07660.1"/>
    </source>
</evidence>
<reference evidence="1 2" key="1">
    <citation type="journal article" date="2011" name="J. Bacteriol.">
        <title>Complete genome sequences of the chemolithoautotrophic Oligotropha carboxidovorans strains OM4 and OM5.</title>
        <authorList>
            <person name="Volland S."/>
            <person name="Rachinger M."/>
            <person name="Strittmatter A."/>
            <person name="Daniel R."/>
            <person name="Gottschalk G."/>
            <person name="Meyer O."/>
        </authorList>
    </citation>
    <scope>NUCLEOTIDE SEQUENCE [LARGE SCALE GENOMIC DNA]</scope>
    <source>
        <strain evidence="2">ATCC 49405 / DSM 1227 / KCTC 32145 / OM5</strain>
    </source>
</reference>
<name>F8BYC5_AFIC5</name>
<keyword evidence="2" id="KW-1185">Reference proteome</keyword>
<dbReference type="AlphaFoldDB" id="F8BYC5"/>
<gene>
    <name evidence="1" type="ordered locus">OCA5_c29690</name>
</gene>
<dbReference type="STRING" id="504832.OCA5_c29690"/>
<sequence length="69" mass="7785">MQTLQSNSWTEIELRKLRTYAEAGCSAYRIAAALDRTVADVRTIAARQGIVILNFNERETHRPEKAAHA</sequence>
<dbReference type="HOGENOM" id="CLU_2771833_0_0_5"/>
<accession>F8BYC5</accession>
<proteinExistence type="predicted"/>
<dbReference type="KEGG" id="ocg:OCA5_c29690"/>